<dbReference type="AlphaFoldDB" id="A0A0P0VEE8"/>
<dbReference type="InterPro" id="IPR005174">
    <property type="entry name" value="KIB1-4_b-propeller"/>
</dbReference>
<evidence type="ECO:0008006" key="6">
    <source>
        <dbReference type="Google" id="ProtNLM"/>
    </source>
</evidence>
<feature type="domain" description="F-box" evidence="3">
    <location>
        <begin position="27"/>
        <end position="63"/>
    </location>
</feature>
<evidence type="ECO:0000313" key="4">
    <source>
        <dbReference type="EMBL" id="BAD07982.1"/>
    </source>
</evidence>
<dbReference type="Pfam" id="PF12937">
    <property type="entry name" value="F-box-like"/>
    <property type="match status" value="1"/>
</dbReference>
<evidence type="ECO:0000313" key="5">
    <source>
        <dbReference type="Proteomes" id="UP000000763"/>
    </source>
</evidence>
<dbReference type="Gene3D" id="1.20.1280.50">
    <property type="match status" value="1"/>
</dbReference>
<reference evidence="5" key="1">
    <citation type="journal article" date="2005" name="Nature">
        <title>The map-based sequence of the rice genome.</title>
        <authorList>
            <consortium name="International rice genome sequencing project (IRGSP)"/>
            <person name="Matsumoto T."/>
            <person name="Wu J."/>
            <person name="Kanamori H."/>
            <person name="Katayose Y."/>
            <person name="Fujisawa M."/>
            <person name="Namiki N."/>
            <person name="Mizuno H."/>
            <person name="Yamamoto K."/>
            <person name="Antonio B.A."/>
            <person name="Baba T."/>
            <person name="Sakata K."/>
            <person name="Nagamura Y."/>
            <person name="Aoki H."/>
            <person name="Arikawa K."/>
            <person name="Arita K."/>
            <person name="Bito T."/>
            <person name="Chiden Y."/>
            <person name="Fujitsuka N."/>
            <person name="Fukunaka R."/>
            <person name="Hamada M."/>
            <person name="Harada C."/>
            <person name="Hayashi A."/>
            <person name="Hijishita S."/>
            <person name="Honda M."/>
            <person name="Hosokawa S."/>
            <person name="Ichikawa Y."/>
            <person name="Idonuma A."/>
            <person name="Iijima M."/>
            <person name="Ikeda M."/>
            <person name="Ikeno M."/>
            <person name="Ito K."/>
            <person name="Ito S."/>
            <person name="Ito T."/>
            <person name="Ito Y."/>
            <person name="Ito Y."/>
            <person name="Iwabuchi A."/>
            <person name="Kamiya K."/>
            <person name="Karasawa W."/>
            <person name="Kurita K."/>
            <person name="Katagiri S."/>
            <person name="Kikuta A."/>
            <person name="Kobayashi H."/>
            <person name="Kobayashi N."/>
            <person name="Machita K."/>
            <person name="Maehara T."/>
            <person name="Masukawa M."/>
            <person name="Mizubayashi T."/>
            <person name="Mukai Y."/>
            <person name="Nagasaki H."/>
            <person name="Nagata Y."/>
            <person name="Naito S."/>
            <person name="Nakashima M."/>
            <person name="Nakama Y."/>
            <person name="Nakamichi Y."/>
            <person name="Nakamura M."/>
            <person name="Meguro A."/>
            <person name="Negishi M."/>
            <person name="Ohta I."/>
            <person name="Ohta T."/>
            <person name="Okamoto M."/>
            <person name="Ono N."/>
            <person name="Saji S."/>
            <person name="Sakaguchi M."/>
            <person name="Sakai K."/>
            <person name="Shibata M."/>
            <person name="Shimokawa T."/>
            <person name="Song J."/>
            <person name="Takazaki Y."/>
            <person name="Terasawa K."/>
            <person name="Tsugane M."/>
            <person name="Tsuji K."/>
            <person name="Ueda S."/>
            <person name="Waki K."/>
            <person name="Yamagata H."/>
            <person name="Yamamoto M."/>
            <person name="Yamamoto S."/>
            <person name="Yamane H."/>
            <person name="Yoshiki S."/>
            <person name="Yoshihara R."/>
            <person name="Yukawa K."/>
            <person name="Zhong H."/>
            <person name="Yano M."/>
            <person name="Yuan Q."/>
            <person name="Ouyang S."/>
            <person name="Liu J."/>
            <person name="Jones K.M."/>
            <person name="Gansberger K."/>
            <person name="Moffat K."/>
            <person name="Hill J."/>
            <person name="Bera J."/>
            <person name="Fadrosh D."/>
            <person name="Jin S."/>
            <person name="Johri S."/>
            <person name="Kim M."/>
            <person name="Overton L."/>
            <person name="Reardon M."/>
            <person name="Tsitrin T."/>
            <person name="Vuong H."/>
            <person name="Weaver B."/>
            <person name="Ciecko A."/>
            <person name="Tallon L."/>
            <person name="Jackson J."/>
            <person name="Pai G."/>
            <person name="Aken S.V."/>
            <person name="Utterback T."/>
            <person name="Reidmuller S."/>
            <person name="Feldblyum T."/>
            <person name="Hsiao J."/>
            <person name="Zismann V."/>
            <person name="Iobst S."/>
            <person name="de Vazeille A.R."/>
            <person name="Buell C.R."/>
            <person name="Ying K."/>
            <person name="Li Y."/>
            <person name="Lu T."/>
            <person name="Huang Y."/>
            <person name="Zhao Q."/>
            <person name="Feng Q."/>
            <person name="Zhang L."/>
            <person name="Zhu J."/>
            <person name="Weng Q."/>
            <person name="Mu J."/>
            <person name="Lu Y."/>
            <person name="Fan D."/>
            <person name="Liu Y."/>
            <person name="Guan J."/>
            <person name="Zhang Y."/>
            <person name="Yu S."/>
            <person name="Liu X."/>
            <person name="Zhang Y."/>
            <person name="Hong G."/>
            <person name="Han B."/>
            <person name="Choisne N."/>
            <person name="Demange N."/>
            <person name="Orjeda G."/>
            <person name="Samain S."/>
            <person name="Cattolico L."/>
            <person name="Pelletier E."/>
            <person name="Couloux A."/>
            <person name="Segurens B."/>
            <person name="Wincker P."/>
            <person name="D'Hont A."/>
            <person name="Scarpelli C."/>
            <person name="Weissenbach J."/>
            <person name="Salanoubat M."/>
            <person name="Quetier F."/>
            <person name="Yu Y."/>
            <person name="Kim H.R."/>
            <person name="Rambo T."/>
            <person name="Currie J."/>
            <person name="Collura K."/>
            <person name="Luo M."/>
            <person name="Yang T."/>
            <person name="Ammiraju J.S.S."/>
            <person name="Engler F."/>
            <person name="Soderlund C."/>
            <person name="Wing R.A."/>
            <person name="Palmer L.E."/>
            <person name="de la Bastide M."/>
            <person name="Spiegel L."/>
            <person name="Nascimento L."/>
            <person name="Zutavern T."/>
            <person name="O'Shaughnessy A."/>
            <person name="Dike S."/>
            <person name="Dedhia N."/>
            <person name="Preston R."/>
            <person name="Balija V."/>
            <person name="McCombie W.R."/>
            <person name="Chow T."/>
            <person name="Chen H."/>
            <person name="Chung M."/>
            <person name="Chen C."/>
            <person name="Shaw J."/>
            <person name="Wu H."/>
            <person name="Hsiao K."/>
            <person name="Chao Y."/>
            <person name="Chu M."/>
            <person name="Cheng C."/>
            <person name="Hour A."/>
            <person name="Lee P."/>
            <person name="Lin S."/>
            <person name="Lin Y."/>
            <person name="Liou J."/>
            <person name="Liu S."/>
            <person name="Hsing Y."/>
            <person name="Raghuvanshi S."/>
            <person name="Mohanty A."/>
            <person name="Bharti A.K."/>
            <person name="Gaur A."/>
            <person name="Gupta V."/>
            <person name="Kumar D."/>
            <person name="Ravi V."/>
            <person name="Vij S."/>
            <person name="Kapur A."/>
            <person name="Khurana P."/>
            <person name="Khurana P."/>
            <person name="Khurana J.P."/>
            <person name="Tyagi A.K."/>
            <person name="Gaikwad K."/>
            <person name="Singh A."/>
            <person name="Dalal V."/>
            <person name="Srivastava S."/>
            <person name="Dixit A."/>
            <person name="Pal A.K."/>
            <person name="Ghazi I.A."/>
            <person name="Yadav M."/>
            <person name="Pandit A."/>
            <person name="Bhargava A."/>
            <person name="Sureshbabu K."/>
            <person name="Batra K."/>
            <person name="Sharma T.R."/>
            <person name="Mohapatra T."/>
            <person name="Singh N.K."/>
            <person name="Messing J."/>
            <person name="Nelson A.B."/>
            <person name="Fuks G."/>
            <person name="Kavchok S."/>
            <person name="Keizer G."/>
            <person name="Linton E."/>
            <person name="Llaca V."/>
            <person name="Song R."/>
            <person name="Tanyolac B."/>
            <person name="Young S."/>
            <person name="Ho-Il K."/>
            <person name="Hahn J.H."/>
            <person name="Sangsakoo G."/>
            <person name="Vanavichit A."/>
            <person name="de Mattos Luiz.A.T."/>
            <person name="Zimmer P.D."/>
            <person name="Malone G."/>
            <person name="Dellagostin O."/>
            <person name="de Oliveira A.C."/>
            <person name="Bevan M."/>
            <person name="Bancroft I."/>
            <person name="Minx P."/>
            <person name="Cordum H."/>
            <person name="Wilson R."/>
            <person name="Cheng Z."/>
            <person name="Jin W."/>
            <person name="Jiang J."/>
            <person name="Leong S.A."/>
            <person name="Iwama H."/>
            <person name="Gojobori T."/>
            <person name="Itoh T."/>
            <person name="Niimura Y."/>
            <person name="Fujii Y."/>
            <person name="Habara T."/>
            <person name="Sakai H."/>
            <person name="Sato Y."/>
            <person name="Wilson G."/>
            <person name="Kumar K."/>
            <person name="McCouch S."/>
            <person name="Juretic N."/>
            <person name="Hoen D."/>
            <person name="Wright S."/>
            <person name="Bruskiewich R."/>
            <person name="Bureau T."/>
            <person name="Miyao A."/>
            <person name="Hirochika H."/>
            <person name="Nishikawa T."/>
            <person name="Kadowaki K."/>
            <person name="Sugiura M."/>
            <person name="Burr B."/>
            <person name="Sasaki T."/>
        </authorList>
    </citation>
    <scope>NUCLEOTIDE SEQUENCE [LARGE SCALE GENOMIC DNA]</scope>
    <source>
        <strain evidence="5">cv. Nipponbare</strain>
    </source>
</reference>
<dbReference type="PANTHER" id="PTHR33110:SF115">
    <property type="entry name" value="OS02G0129200 PROTEIN"/>
    <property type="match status" value="1"/>
</dbReference>
<accession>A0A0P0VEE8</accession>
<reference evidence="5" key="2">
    <citation type="journal article" date="2008" name="Nucleic Acids Res.">
        <title>The rice annotation project database (RAP-DB): 2008 update.</title>
        <authorList>
            <consortium name="The rice annotation project (RAP)"/>
        </authorList>
    </citation>
    <scope>GENOME REANNOTATION</scope>
    <source>
        <strain evidence="5">cv. Nipponbare</strain>
    </source>
</reference>
<dbReference type="InterPro" id="IPR036047">
    <property type="entry name" value="F-box-like_dom_sf"/>
</dbReference>
<dbReference type="EMBL" id="AP004886">
    <property type="protein sequence ID" value="BAD07982.1"/>
    <property type="molecule type" value="Genomic_DNA"/>
</dbReference>
<organism evidence="4 5">
    <name type="scientific">Oryza sativa subsp. japonica</name>
    <name type="common">Rice</name>
    <dbReference type="NCBI Taxonomy" id="39947"/>
    <lineage>
        <taxon>Eukaryota</taxon>
        <taxon>Viridiplantae</taxon>
        <taxon>Streptophyta</taxon>
        <taxon>Embryophyta</taxon>
        <taxon>Tracheophyta</taxon>
        <taxon>Spermatophyta</taxon>
        <taxon>Magnoliopsida</taxon>
        <taxon>Liliopsida</taxon>
        <taxon>Poales</taxon>
        <taxon>Poaceae</taxon>
        <taxon>BOP clade</taxon>
        <taxon>Oryzoideae</taxon>
        <taxon>Oryzeae</taxon>
        <taxon>Oryzinae</taxon>
        <taxon>Oryza</taxon>
        <taxon>Oryza sativa</taxon>
    </lineage>
</organism>
<dbReference type="Pfam" id="PF03478">
    <property type="entry name" value="Beta-prop_KIB1-4"/>
    <property type="match status" value="1"/>
</dbReference>
<evidence type="ECO:0000259" key="3">
    <source>
        <dbReference type="Pfam" id="PF12937"/>
    </source>
</evidence>
<evidence type="ECO:0000256" key="1">
    <source>
        <dbReference type="SAM" id="MobiDB-lite"/>
    </source>
</evidence>
<protein>
    <recommendedName>
        <fullName evidence="6">DUF295 domain-containing protein</fullName>
    </recommendedName>
</protein>
<dbReference type="InterPro" id="IPR001810">
    <property type="entry name" value="F-box_dom"/>
</dbReference>
<feature type="domain" description="KIB1-4 beta-propeller" evidence="2">
    <location>
        <begin position="98"/>
        <end position="366"/>
    </location>
</feature>
<dbReference type="Proteomes" id="UP000000763">
    <property type="component" value="Chromosome 2"/>
</dbReference>
<proteinExistence type="predicted"/>
<evidence type="ECO:0000259" key="2">
    <source>
        <dbReference type="Pfam" id="PF03478"/>
    </source>
</evidence>
<feature type="region of interest" description="Disordered" evidence="1">
    <location>
        <begin position="1"/>
        <end position="20"/>
    </location>
</feature>
<dbReference type="PANTHER" id="PTHR33110">
    <property type="entry name" value="F-BOX/KELCH-REPEAT PROTEIN-RELATED"/>
    <property type="match status" value="1"/>
</dbReference>
<gene>
    <name evidence="4" type="primary">P0576F08.20</name>
</gene>
<sequence length="407" mass="43593">MDVDDDDARPTKRPRAAAAPPAWSRSWSDLPVEIAGEILGRVPSFADRARFSSACRQWRLAAAELHGGALPPPLPWLVSCYKGAFDSLPYGDRHYLALDSPACLACDGGWLLFDRRAAAAVAGGGGGGGYLLKKPISKAAMELPGSLSGPPAATAEMKICKLVVMSRDLVAAIVSTSGGGGGRAVALCRPGTSPSWSAHHPPGGADHQLGDLRDIAVHGGKLYALHGHGNLCSYDLIAGDGEPKVSSCVHHIAGDALPPNKLPEEHDAGHHLVPSATGGELLLVRHLYSRFLGRHFTVFVADVGGARWSEAAASSLRDQLIFVGTGCSRALTASHYGGVGAMRGNRVFYTNDVEAYSSTHSYLVYDMIMRSNGPVFPIYDDDYLHEGRRRYRYEDTRYRSWFFPSSV</sequence>
<name>A0A0P0VEE8_ORYSJ</name>
<dbReference type="SUPFAM" id="SSF81383">
    <property type="entry name" value="F-box domain"/>
    <property type="match status" value="1"/>
</dbReference>